<evidence type="ECO:0000313" key="8">
    <source>
        <dbReference type="EMBL" id="TZF90945.1"/>
    </source>
</evidence>
<evidence type="ECO:0000256" key="1">
    <source>
        <dbReference type="ARBA" id="ARBA00004781"/>
    </source>
</evidence>
<dbReference type="EC" id="1.1.1.133" evidence="3 6"/>
<protein>
    <recommendedName>
        <fullName evidence="4 6">dTDP-4-dehydrorhamnose reductase</fullName>
        <ecNumber evidence="3 6">1.1.1.133</ecNumber>
    </recommendedName>
</protein>
<comment type="pathway">
    <text evidence="1 6">Carbohydrate biosynthesis; dTDP-L-rhamnose biosynthesis.</text>
</comment>
<evidence type="ECO:0000256" key="4">
    <source>
        <dbReference type="ARBA" id="ARBA00017099"/>
    </source>
</evidence>
<dbReference type="InterPro" id="IPR029903">
    <property type="entry name" value="RmlD-like-bd"/>
</dbReference>
<evidence type="ECO:0000256" key="2">
    <source>
        <dbReference type="ARBA" id="ARBA00010944"/>
    </source>
</evidence>
<dbReference type="InterPro" id="IPR017853">
    <property type="entry name" value="GH"/>
</dbReference>
<dbReference type="InterPro" id="IPR001360">
    <property type="entry name" value="Glyco_hydro_1"/>
</dbReference>
<comment type="function">
    <text evidence="6">Catalyzes the reduction of dTDP-6-deoxy-L-lyxo-4-hexulose to yield dTDP-L-rhamnose.</text>
</comment>
<dbReference type="Gene3D" id="3.40.50.720">
    <property type="entry name" value="NAD(P)-binding Rossmann-like Domain"/>
    <property type="match status" value="1"/>
</dbReference>
<evidence type="ECO:0000256" key="3">
    <source>
        <dbReference type="ARBA" id="ARBA00012929"/>
    </source>
</evidence>
<keyword evidence="9" id="KW-1185">Reference proteome</keyword>
<gene>
    <name evidence="8" type="ORF">FW784_03310</name>
</gene>
<dbReference type="CDD" id="cd05254">
    <property type="entry name" value="dTDP_HR_like_SDR_e"/>
    <property type="match status" value="1"/>
</dbReference>
<comment type="catalytic activity">
    <reaction evidence="5 6">
        <text>dTDP-beta-L-rhamnose + NADP(+) = dTDP-4-dehydro-beta-L-rhamnose + NADPH + H(+)</text>
        <dbReference type="Rhea" id="RHEA:21796"/>
        <dbReference type="ChEBI" id="CHEBI:15378"/>
        <dbReference type="ChEBI" id="CHEBI:57510"/>
        <dbReference type="ChEBI" id="CHEBI:57783"/>
        <dbReference type="ChEBI" id="CHEBI:58349"/>
        <dbReference type="ChEBI" id="CHEBI:62830"/>
        <dbReference type="EC" id="1.1.1.133"/>
    </reaction>
</comment>
<dbReference type="GO" id="GO:0004553">
    <property type="term" value="F:hydrolase activity, hydrolyzing O-glycosyl compounds"/>
    <property type="evidence" value="ECO:0007669"/>
    <property type="project" value="InterPro"/>
</dbReference>
<dbReference type="EMBL" id="VTRV01000021">
    <property type="protein sequence ID" value="TZF90945.1"/>
    <property type="molecule type" value="Genomic_DNA"/>
</dbReference>
<dbReference type="PANTHER" id="PTHR10491:SF4">
    <property type="entry name" value="METHIONINE ADENOSYLTRANSFERASE 2 SUBUNIT BETA"/>
    <property type="match status" value="1"/>
</dbReference>
<keyword evidence="6" id="KW-0560">Oxidoreductase</keyword>
<keyword evidence="6" id="KW-0521">NADP</keyword>
<sequence length="729" mass="81652">MMLDNTKLQLWGGLECTICRVGDSYTRQLDRSAHTTRAGDIERFAGLGMQAIRYPVLWEQIAPEGLETADWSWPDARLGELRDAGIEPIVGLVHHGSGPMHTSLVDPAFATELAEYAGAVAARYPWVEYYTPVNEPLTTARFSGLYGVWYPHGRDERTFKDALFNQCRGIVLAMRAIRRVNPVARLVQTDDIGKVYSTPLLQYQADLNNQLRWLGWDLLCGLVDEAHPLWAWLTTVGEATRDELLWFQQNACPPDIIGVNHYITSERFLDEELAKYPEEYWGGNHIHRYADIEAARALKHPTGGIGPLIRETWERYHLPIAVTEVHIDATREDQLRWIAETWAAAEKLRGDGVDVRAVTIWGLLGLFDWNCLLTECRGYYEPGAFDVRSGEPRPTAIAWMMKDLAKGALPDHPLLSGTGWWKRPGRHVRTQPALLTDVDFPLRPRTGTNSAPLLVTGATGTLGRAFALVCGQRDLNCRVLTRAEMDITDPDSIERAMDTYRPWAVINTAGYVRVDDAEQDAERCFLENSQGPANLAAVCARHRLPLVTFSSDMVFDGENDAPYVESDSTRPLNIYGESKARAERLVLDRHPDALVVRTSSFFGPWDAHNFITIALRTLRSGKPFQVSEDMTVSPTYVPDLVNACLDLLIDRAAGIWHLTNTGEVTWADLALRAARMANVDHSRLEVCTDLRAQLAAARPRYSALGSHRAFPLPTLDDALGRYMRQVSAG</sequence>
<comment type="similarity">
    <text evidence="2 6">Belongs to the dTDP-4-dehydrorhamnose reductase family.</text>
</comment>
<dbReference type="SUPFAM" id="SSF51735">
    <property type="entry name" value="NAD(P)-binding Rossmann-fold domains"/>
    <property type="match status" value="1"/>
</dbReference>
<dbReference type="AlphaFoldDB" id="A0A5D8Z7N9"/>
<organism evidence="8 9">
    <name type="scientific">Cognatilysobacter lacus</name>
    <dbReference type="NCBI Taxonomy" id="1643323"/>
    <lineage>
        <taxon>Bacteria</taxon>
        <taxon>Pseudomonadati</taxon>
        <taxon>Pseudomonadota</taxon>
        <taxon>Gammaproteobacteria</taxon>
        <taxon>Lysobacterales</taxon>
        <taxon>Lysobacteraceae</taxon>
        <taxon>Cognatilysobacter</taxon>
    </lineage>
</organism>
<name>A0A5D8Z7N9_9GAMM</name>
<dbReference type="UniPathway" id="UPA00124"/>
<feature type="domain" description="RmlD-like substrate binding" evidence="7">
    <location>
        <begin position="453"/>
        <end position="707"/>
    </location>
</feature>
<proteinExistence type="inferred from homology"/>
<comment type="caution">
    <text evidence="8">The sequence shown here is derived from an EMBL/GenBank/DDBJ whole genome shotgun (WGS) entry which is preliminary data.</text>
</comment>
<evidence type="ECO:0000256" key="6">
    <source>
        <dbReference type="RuleBase" id="RU364082"/>
    </source>
</evidence>
<dbReference type="OrthoDB" id="9816564at2"/>
<evidence type="ECO:0000259" key="7">
    <source>
        <dbReference type="Pfam" id="PF04321"/>
    </source>
</evidence>
<dbReference type="GO" id="GO:0009243">
    <property type="term" value="P:O antigen biosynthetic process"/>
    <property type="evidence" value="ECO:0007669"/>
    <property type="project" value="UniProtKB-UniPathway"/>
</dbReference>
<accession>A0A5D8Z7N9</accession>
<dbReference type="Proteomes" id="UP000323164">
    <property type="component" value="Unassembled WGS sequence"/>
</dbReference>
<dbReference type="Pfam" id="PF00232">
    <property type="entry name" value="Glyco_hydro_1"/>
    <property type="match status" value="1"/>
</dbReference>
<dbReference type="Gene3D" id="3.20.20.80">
    <property type="entry name" value="Glycosidases"/>
    <property type="match status" value="1"/>
</dbReference>
<dbReference type="InterPro" id="IPR005913">
    <property type="entry name" value="dTDP_dehydrorham_reduct"/>
</dbReference>
<dbReference type="GO" id="GO:0019305">
    <property type="term" value="P:dTDP-rhamnose biosynthetic process"/>
    <property type="evidence" value="ECO:0007669"/>
    <property type="project" value="UniProtKB-UniPathway"/>
</dbReference>
<comment type="cofactor">
    <cofactor evidence="6">
        <name>Mg(2+)</name>
        <dbReference type="ChEBI" id="CHEBI:18420"/>
    </cofactor>
    <text evidence="6">Binds 1 Mg(2+) ion per monomer.</text>
</comment>
<dbReference type="GO" id="GO:0008831">
    <property type="term" value="F:dTDP-4-dehydrorhamnose reductase activity"/>
    <property type="evidence" value="ECO:0007669"/>
    <property type="project" value="UniProtKB-EC"/>
</dbReference>
<evidence type="ECO:0000313" key="9">
    <source>
        <dbReference type="Proteomes" id="UP000323164"/>
    </source>
</evidence>
<dbReference type="UniPathway" id="UPA00281"/>
<dbReference type="Gene3D" id="3.90.25.10">
    <property type="entry name" value="UDP-galactose 4-epimerase, domain 1"/>
    <property type="match status" value="1"/>
</dbReference>
<dbReference type="Pfam" id="PF04321">
    <property type="entry name" value="RmlD_sub_bind"/>
    <property type="match status" value="1"/>
</dbReference>
<evidence type="ECO:0000256" key="5">
    <source>
        <dbReference type="ARBA" id="ARBA00048200"/>
    </source>
</evidence>
<dbReference type="InterPro" id="IPR036291">
    <property type="entry name" value="NAD(P)-bd_dom_sf"/>
</dbReference>
<dbReference type="SUPFAM" id="SSF51445">
    <property type="entry name" value="(Trans)glycosidases"/>
    <property type="match status" value="1"/>
</dbReference>
<reference evidence="8 9" key="1">
    <citation type="submission" date="2019-08" db="EMBL/GenBank/DDBJ databases">
        <title>Draft genome sequence of Lysobacter sp. UKS-15.</title>
        <authorList>
            <person name="Im W.-T."/>
        </authorList>
    </citation>
    <scope>NUCLEOTIDE SEQUENCE [LARGE SCALE GENOMIC DNA]</scope>
    <source>
        <strain evidence="8 9">UKS-15</strain>
    </source>
</reference>
<dbReference type="PANTHER" id="PTHR10491">
    <property type="entry name" value="DTDP-4-DEHYDRORHAMNOSE REDUCTASE"/>
    <property type="match status" value="1"/>
</dbReference>